<keyword evidence="2" id="KW-1185">Reference proteome</keyword>
<gene>
    <name evidence="1" type="ORF">SAMN04515666_108230</name>
</gene>
<evidence type="ECO:0000313" key="2">
    <source>
        <dbReference type="Proteomes" id="UP000199664"/>
    </source>
</evidence>
<proteinExistence type="predicted"/>
<dbReference type="STRING" id="1036779.SAMN04515666_108230"/>
<sequence>MRSLSADSLAVLRLLNGCVEQFDETPLSSNSSSHLLLKRAATPTTAWLLGNPDALEGTWKPCRSIPSNQRGKPPLIDAGLAHERVLMLDWARALGSLKQ</sequence>
<dbReference type="AlphaFoldDB" id="A0A1H7WKV3"/>
<dbReference type="OrthoDB" id="7306558at2"/>
<protein>
    <submittedName>
        <fullName evidence="1">Uncharacterized protein</fullName>
    </submittedName>
</protein>
<dbReference type="EMBL" id="FOAN01000008">
    <property type="protein sequence ID" value="SEM22206.1"/>
    <property type="molecule type" value="Genomic_DNA"/>
</dbReference>
<reference evidence="2" key="1">
    <citation type="submission" date="2016-10" db="EMBL/GenBank/DDBJ databases">
        <authorList>
            <person name="Varghese N."/>
            <person name="Submissions S."/>
        </authorList>
    </citation>
    <scope>NUCLEOTIDE SEQUENCE [LARGE SCALE GENOMIC DNA]</scope>
    <source>
        <strain evidence="2">LMG 26383,CCUG 61248,R- 45681</strain>
    </source>
</reference>
<dbReference type="Proteomes" id="UP000199664">
    <property type="component" value="Unassembled WGS sequence"/>
</dbReference>
<accession>A0A1H7WKV3</accession>
<evidence type="ECO:0000313" key="1">
    <source>
        <dbReference type="EMBL" id="SEM22206.1"/>
    </source>
</evidence>
<dbReference type="RefSeq" id="WP_143079774.1">
    <property type="nucleotide sequence ID" value="NZ_FOAN01000008.1"/>
</dbReference>
<name>A0A1H7WKV3_9HYPH</name>
<organism evidence="1 2">
    <name type="scientific">Bosea lupini</name>
    <dbReference type="NCBI Taxonomy" id="1036779"/>
    <lineage>
        <taxon>Bacteria</taxon>
        <taxon>Pseudomonadati</taxon>
        <taxon>Pseudomonadota</taxon>
        <taxon>Alphaproteobacteria</taxon>
        <taxon>Hyphomicrobiales</taxon>
        <taxon>Boseaceae</taxon>
        <taxon>Bosea</taxon>
    </lineage>
</organism>